<dbReference type="AlphaFoldDB" id="A0A974BZU4"/>
<evidence type="ECO:0000313" key="2">
    <source>
        <dbReference type="Proteomes" id="UP000694892"/>
    </source>
</evidence>
<sequence>MTIEMCKKGLDNKAWVKIEQQSTCTHLIHLPWIDKTHRRILHNNHPVLNYAFRDVWHKVKGNRKLTKYPSPLMPVANNPAFPPALQTANYKDWLVDDHLQFMHLMTQGKLADFETLQLARPQIVLPKFQYCQIRHYYTCLGDNARLRRNITPFELLCTATQTPRCTISTLYKLLLPQGDSKHLIYIWSWKRELKLDLSEETIKRRLHILMFSSCNLFWRCHRSLGNLLCKGVLGCDIIASPAHVLLFWDEEGTENIPDRALERHLLNTAKLQIPLRWKYAFPPTPKDWLLKVDKLARFEELLSFYAQRTTNFRDVWLRWFLFRDTEDYKQILGS</sequence>
<gene>
    <name evidence="1" type="ORF">XELAEV_18044948mg</name>
</gene>
<dbReference type="Proteomes" id="UP000694892">
    <property type="component" value="Chromosome 9_10L"/>
</dbReference>
<dbReference type="EMBL" id="CM004482">
    <property type="protein sequence ID" value="OCT63851.1"/>
    <property type="molecule type" value="Genomic_DNA"/>
</dbReference>
<organism evidence="1 2">
    <name type="scientific">Xenopus laevis</name>
    <name type="common">African clawed frog</name>
    <dbReference type="NCBI Taxonomy" id="8355"/>
    <lineage>
        <taxon>Eukaryota</taxon>
        <taxon>Metazoa</taxon>
        <taxon>Chordata</taxon>
        <taxon>Craniata</taxon>
        <taxon>Vertebrata</taxon>
        <taxon>Euteleostomi</taxon>
        <taxon>Amphibia</taxon>
        <taxon>Batrachia</taxon>
        <taxon>Anura</taxon>
        <taxon>Pipoidea</taxon>
        <taxon>Pipidae</taxon>
        <taxon>Xenopodinae</taxon>
        <taxon>Xenopus</taxon>
        <taxon>Xenopus</taxon>
    </lineage>
</organism>
<accession>A0A974BZU4</accession>
<protein>
    <submittedName>
        <fullName evidence="1">Uncharacterized protein</fullName>
    </submittedName>
</protein>
<evidence type="ECO:0000313" key="1">
    <source>
        <dbReference type="EMBL" id="OCT63851.1"/>
    </source>
</evidence>
<reference evidence="2" key="1">
    <citation type="journal article" date="2016" name="Nature">
        <title>Genome evolution in the allotetraploid frog Xenopus laevis.</title>
        <authorList>
            <person name="Session A.M."/>
            <person name="Uno Y."/>
            <person name="Kwon T."/>
            <person name="Chapman J.A."/>
            <person name="Toyoda A."/>
            <person name="Takahashi S."/>
            <person name="Fukui A."/>
            <person name="Hikosaka A."/>
            <person name="Suzuki A."/>
            <person name="Kondo M."/>
            <person name="van Heeringen S.J."/>
            <person name="Quigley I."/>
            <person name="Heinz S."/>
            <person name="Ogino H."/>
            <person name="Ochi H."/>
            <person name="Hellsten U."/>
            <person name="Lyons J.B."/>
            <person name="Simakov O."/>
            <person name="Putnam N."/>
            <person name="Stites J."/>
            <person name="Kuroki Y."/>
            <person name="Tanaka T."/>
            <person name="Michiue T."/>
            <person name="Watanabe M."/>
            <person name="Bogdanovic O."/>
            <person name="Lister R."/>
            <person name="Georgiou G."/>
            <person name="Paranjpe S.S."/>
            <person name="van Kruijsbergen I."/>
            <person name="Shu S."/>
            <person name="Carlson J."/>
            <person name="Kinoshita T."/>
            <person name="Ohta Y."/>
            <person name="Mawaribuchi S."/>
            <person name="Jenkins J."/>
            <person name="Grimwood J."/>
            <person name="Schmutz J."/>
            <person name="Mitros T."/>
            <person name="Mozaffari S.V."/>
            <person name="Suzuki Y."/>
            <person name="Haramoto Y."/>
            <person name="Yamamoto T.S."/>
            <person name="Takagi C."/>
            <person name="Heald R."/>
            <person name="Miller K."/>
            <person name="Haudenschild C."/>
            <person name="Kitzman J."/>
            <person name="Nakayama T."/>
            <person name="Izutsu Y."/>
            <person name="Robert J."/>
            <person name="Fortriede J."/>
            <person name="Burns K."/>
            <person name="Lotay V."/>
            <person name="Karimi K."/>
            <person name="Yasuoka Y."/>
            <person name="Dichmann D.S."/>
            <person name="Flajnik M.F."/>
            <person name="Houston D.W."/>
            <person name="Shendure J."/>
            <person name="DuPasquier L."/>
            <person name="Vize P.D."/>
            <person name="Zorn A.M."/>
            <person name="Ito M."/>
            <person name="Marcotte E.M."/>
            <person name="Wallingford J.B."/>
            <person name="Ito Y."/>
            <person name="Asashima M."/>
            <person name="Ueno N."/>
            <person name="Matsuda Y."/>
            <person name="Veenstra G.J."/>
            <person name="Fujiyama A."/>
            <person name="Harland R.M."/>
            <person name="Taira M."/>
            <person name="Rokhsar D.S."/>
        </authorList>
    </citation>
    <scope>NUCLEOTIDE SEQUENCE [LARGE SCALE GENOMIC DNA]</scope>
    <source>
        <strain evidence="2">J</strain>
    </source>
</reference>
<proteinExistence type="predicted"/>
<name>A0A974BZU4_XENLA</name>